<dbReference type="InterPro" id="IPR011893">
    <property type="entry name" value="Selenoprotein_Rdx-typ"/>
</dbReference>
<evidence type="ECO:0000256" key="1">
    <source>
        <dbReference type="ARBA" id="ARBA00023284"/>
    </source>
</evidence>
<name>A0A9X3D415_9ACTN</name>
<dbReference type="RefSeq" id="WP_235724005.1">
    <property type="nucleotide sequence ID" value="NZ_JAPKFM010000003.1"/>
</dbReference>
<proteinExistence type="predicted"/>
<keyword evidence="1" id="KW-0676">Redox-active center</keyword>
<sequence>MTGPQITITYCTQCNWLLRASWMAGELLNTFGTDLGAVTLVPGTGGVFHIDVDGEQVWERKRDGGFPDVVTLKKLVRDVALPDWNLGHADRASESTS</sequence>
<protein>
    <submittedName>
        <fullName evidence="2">SelT/SelW/SelH family protein</fullName>
    </submittedName>
</protein>
<accession>A0A9X3D415</accession>
<evidence type="ECO:0000313" key="3">
    <source>
        <dbReference type="Proteomes" id="UP001143347"/>
    </source>
</evidence>
<dbReference type="Pfam" id="PF10262">
    <property type="entry name" value="Rdx"/>
    <property type="match status" value="1"/>
</dbReference>
<comment type="caution">
    <text evidence="2">The sequence shown here is derived from an EMBL/GenBank/DDBJ whole genome shotgun (WGS) entry which is preliminary data.</text>
</comment>
<dbReference type="InterPro" id="IPR036249">
    <property type="entry name" value="Thioredoxin-like_sf"/>
</dbReference>
<evidence type="ECO:0000313" key="2">
    <source>
        <dbReference type="EMBL" id="MCX2963361.1"/>
    </source>
</evidence>
<gene>
    <name evidence="2" type="ORF">OSB52_04570</name>
</gene>
<dbReference type="SUPFAM" id="SSF52833">
    <property type="entry name" value="Thioredoxin-like"/>
    <property type="match status" value="1"/>
</dbReference>
<organism evidence="2 3">
    <name type="scientific">Gordonia aquimaris</name>
    <dbReference type="NCBI Taxonomy" id="2984863"/>
    <lineage>
        <taxon>Bacteria</taxon>
        <taxon>Bacillati</taxon>
        <taxon>Actinomycetota</taxon>
        <taxon>Actinomycetes</taxon>
        <taxon>Mycobacteriales</taxon>
        <taxon>Gordoniaceae</taxon>
        <taxon>Gordonia</taxon>
    </lineage>
</organism>
<dbReference type="PANTHER" id="PTHR36417:SF2">
    <property type="entry name" value="SELENOPROTEIN DOMAIN PROTEIN (AFU_ORTHOLOGUE AFUA_1G05220)"/>
    <property type="match status" value="1"/>
</dbReference>
<dbReference type="NCBIfam" id="TIGR02174">
    <property type="entry name" value="CXXU_selWTH"/>
    <property type="match status" value="1"/>
</dbReference>
<dbReference type="PANTHER" id="PTHR36417">
    <property type="entry name" value="SELENOPROTEIN DOMAIN PROTEIN (AFU_ORTHOLOGUE AFUA_1G05220)"/>
    <property type="match status" value="1"/>
</dbReference>
<dbReference type="EMBL" id="JAPKFM010000003">
    <property type="protein sequence ID" value="MCX2963361.1"/>
    <property type="molecule type" value="Genomic_DNA"/>
</dbReference>
<dbReference type="AlphaFoldDB" id="A0A9X3D415"/>
<dbReference type="Gene3D" id="3.40.30.10">
    <property type="entry name" value="Glutaredoxin"/>
    <property type="match status" value="1"/>
</dbReference>
<reference evidence="2" key="1">
    <citation type="submission" date="2022-10" db="EMBL/GenBank/DDBJ databases">
        <title>WGS of marine actinomycetes from Thailand.</title>
        <authorList>
            <person name="Thawai C."/>
        </authorList>
    </citation>
    <scope>NUCLEOTIDE SEQUENCE</scope>
    <source>
        <strain evidence="2">SW21</strain>
    </source>
</reference>
<dbReference type="Proteomes" id="UP001143347">
    <property type="component" value="Unassembled WGS sequence"/>
</dbReference>
<keyword evidence="3" id="KW-1185">Reference proteome</keyword>